<dbReference type="InterPro" id="IPR035994">
    <property type="entry name" value="Nucleoside_phosphorylase_sf"/>
</dbReference>
<evidence type="ECO:0000313" key="3">
    <source>
        <dbReference type="EMBL" id="SDC18798.1"/>
    </source>
</evidence>
<dbReference type="EMBL" id="FMYL01000011">
    <property type="protein sequence ID" value="SDC18798.1"/>
    <property type="molecule type" value="Genomic_DNA"/>
</dbReference>
<dbReference type="GO" id="GO:0009116">
    <property type="term" value="P:nucleoside metabolic process"/>
    <property type="evidence" value="ECO:0007669"/>
    <property type="project" value="InterPro"/>
</dbReference>
<keyword evidence="1" id="KW-0732">Signal</keyword>
<sequence>MMVDNMKRILTFFMACILCSSVFAHKIDATSRTAIVCAFQPEIPELLAALKDSKQHIVNRTVFYTGKIGDKDVVLFLSGMSMVNAAMTTQMALDHFNVKNIVFSGIAGGVNPALSIGDVSVPDQWGQYLESIMAREVNGKFVAPGFLKTPYPNFGMIYPQDVQIANGTANPEEKFWFKVDANLLAQAKTILAKPALDRCTADKHCLSHNPKIIFGGNGVSGQSFMDNAALRQFASDTFKANVVDMESAAIGHVAYVNSVPFIVFRSVSDLAGGGAGENEEGTFFALAAKNSSQLVIQYVKALQ</sequence>
<dbReference type="PANTHER" id="PTHR21234:SF42">
    <property type="entry name" value="PHOSPHORYLASE SUPERFAMILY PROTEIN"/>
    <property type="match status" value="1"/>
</dbReference>
<name>A0A1G6JJI5_9GAMM</name>
<organism evidence="3 4">
    <name type="scientific">Acinetobacter boissieri</name>
    <dbReference type="NCBI Taxonomy" id="1219383"/>
    <lineage>
        <taxon>Bacteria</taxon>
        <taxon>Pseudomonadati</taxon>
        <taxon>Pseudomonadota</taxon>
        <taxon>Gammaproteobacteria</taxon>
        <taxon>Moraxellales</taxon>
        <taxon>Moraxellaceae</taxon>
        <taxon>Acinetobacter</taxon>
    </lineage>
</organism>
<gene>
    <name evidence="3" type="ORF">SAMN05421733_11164</name>
</gene>
<feature type="signal peptide" evidence="1">
    <location>
        <begin position="1"/>
        <end position="24"/>
    </location>
</feature>
<reference evidence="4" key="1">
    <citation type="submission" date="2016-09" db="EMBL/GenBank/DDBJ databases">
        <authorList>
            <person name="Varghese N."/>
            <person name="Submissions S."/>
        </authorList>
    </citation>
    <scope>NUCLEOTIDE SEQUENCE [LARGE SCALE GENOMIC DNA]</scope>
    <source>
        <strain evidence="4">ANC 4422</strain>
    </source>
</reference>
<dbReference type="STRING" id="1219383.SAMN05421733_11164"/>
<dbReference type="SUPFAM" id="SSF53167">
    <property type="entry name" value="Purine and uridine phosphorylases"/>
    <property type="match status" value="1"/>
</dbReference>
<evidence type="ECO:0000313" key="4">
    <source>
        <dbReference type="Proteomes" id="UP000242501"/>
    </source>
</evidence>
<dbReference type="Proteomes" id="UP000242501">
    <property type="component" value="Unassembled WGS sequence"/>
</dbReference>
<accession>A0A1G6JJI5</accession>
<proteinExistence type="predicted"/>
<dbReference type="Gene3D" id="3.40.50.1580">
    <property type="entry name" value="Nucleoside phosphorylase domain"/>
    <property type="match status" value="1"/>
</dbReference>
<dbReference type="Pfam" id="PF01048">
    <property type="entry name" value="PNP_UDP_1"/>
    <property type="match status" value="1"/>
</dbReference>
<dbReference type="AlphaFoldDB" id="A0A1G6JJI5"/>
<feature type="chain" id="PRO_5017409317" evidence="1">
    <location>
        <begin position="25"/>
        <end position="303"/>
    </location>
</feature>
<evidence type="ECO:0000256" key="1">
    <source>
        <dbReference type="SAM" id="SignalP"/>
    </source>
</evidence>
<dbReference type="PANTHER" id="PTHR21234">
    <property type="entry name" value="PURINE NUCLEOSIDE PHOSPHORYLASE"/>
    <property type="match status" value="1"/>
</dbReference>
<keyword evidence="4" id="KW-1185">Reference proteome</keyword>
<protein>
    <submittedName>
        <fullName evidence="3">Methylthioadenosine nucleosidase /adenosylhomocysteine nucleosidase</fullName>
    </submittedName>
</protein>
<dbReference type="CDD" id="cd09008">
    <property type="entry name" value="MTAN"/>
    <property type="match status" value="1"/>
</dbReference>
<feature type="domain" description="Nucleoside phosphorylase" evidence="2">
    <location>
        <begin position="33"/>
        <end position="299"/>
    </location>
</feature>
<evidence type="ECO:0000259" key="2">
    <source>
        <dbReference type="Pfam" id="PF01048"/>
    </source>
</evidence>
<dbReference type="GO" id="GO:0003824">
    <property type="term" value="F:catalytic activity"/>
    <property type="evidence" value="ECO:0007669"/>
    <property type="project" value="InterPro"/>
</dbReference>
<dbReference type="InterPro" id="IPR000845">
    <property type="entry name" value="Nucleoside_phosphorylase_d"/>
</dbReference>